<dbReference type="GO" id="GO:0046872">
    <property type="term" value="F:metal ion binding"/>
    <property type="evidence" value="ECO:0007669"/>
    <property type="project" value="UniProtKB-KW"/>
</dbReference>
<dbReference type="InterPro" id="IPR027417">
    <property type="entry name" value="P-loop_NTPase"/>
</dbReference>
<evidence type="ECO:0000256" key="13">
    <source>
        <dbReference type="ARBA" id="ARBA00023136"/>
    </source>
</evidence>
<comment type="subcellular location">
    <subcellularLocation>
        <location evidence="2">Membrane</location>
        <topology evidence="2">Single-pass membrane protein</topology>
    </subcellularLocation>
    <subcellularLocation>
        <location evidence="14">Plastid</location>
        <location evidence="14">Chloroplast outer membrane</location>
    </subcellularLocation>
</comment>
<dbReference type="KEGG" id="pfy:PFICI_02037"/>
<gene>
    <name evidence="17" type="ORF">PFICI_02037</name>
</gene>
<evidence type="ECO:0000256" key="1">
    <source>
        <dbReference type="ARBA" id="ARBA00001946"/>
    </source>
</evidence>
<name>W3XQD6_PESFW</name>
<dbReference type="AlphaFoldDB" id="W3XQD6"/>
<accession>W3XQD6</accession>
<comment type="cofactor">
    <cofactor evidence="1">
        <name>Mg(2+)</name>
        <dbReference type="ChEBI" id="CHEBI:18420"/>
    </cofactor>
</comment>
<dbReference type="PANTHER" id="PTHR10903">
    <property type="entry name" value="GTPASE, IMAP FAMILY MEMBER-RELATED"/>
    <property type="match status" value="1"/>
</dbReference>
<keyword evidence="7" id="KW-0479">Metal-binding</keyword>
<keyword evidence="9" id="KW-1002">Plastid outer membrane</keyword>
<dbReference type="SUPFAM" id="SSF52540">
    <property type="entry name" value="P-loop containing nucleoside triphosphate hydrolases"/>
    <property type="match status" value="1"/>
</dbReference>
<evidence type="ECO:0000256" key="5">
    <source>
        <dbReference type="ARBA" id="ARBA00022640"/>
    </source>
</evidence>
<dbReference type="OMA" id="KGCHAMI"/>
<evidence type="ECO:0000256" key="4">
    <source>
        <dbReference type="ARBA" id="ARBA00022528"/>
    </source>
</evidence>
<keyword evidence="3" id="KW-0813">Transport</keyword>
<dbReference type="EMBL" id="KI912109">
    <property type="protein sequence ID" value="ETS88209.1"/>
    <property type="molecule type" value="Genomic_DNA"/>
</dbReference>
<organism evidence="17 18">
    <name type="scientific">Pestalotiopsis fici (strain W106-1 / CGMCC3.15140)</name>
    <dbReference type="NCBI Taxonomy" id="1229662"/>
    <lineage>
        <taxon>Eukaryota</taxon>
        <taxon>Fungi</taxon>
        <taxon>Dikarya</taxon>
        <taxon>Ascomycota</taxon>
        <taxon>Pezizomycotina</taxon>
        <taxon>Sordariomycetes</taxon>
        <taxon>Xylariomycetidae</taxon>
        <taxon>Amphisphaeriales</taxon>
        <taxon>Sporocadaceae</taxon>
        <taxon>Pestalotiopsis</taxon>
    </lineage>
</organism>
<proteinExistence type="predicted"/>
<dbReference type="GO" id="GO:0015031">
    <property type="term" value="P:protein transport"/>
    <property type="evidence" value="ECO:0007669"/>
    <property type="project" value="UniProtKB-KW"/>
</dbReference>
<evidence type="ECO:0000256" key="3">
    <source>
        <dbReference type="ARBA" id="ARBA00022448"/>
    </source>
</evidence>
<evidence type="ECO:0000256" key="14">
    <source>
        <dbReference type="ARBA" id="ARBA00024013"/>
    </source>
</evidence>
<evidence type="ECO:0000256" key="10">
    <source>
        <dbReference type="ARBA" id="ARBA00022842"/>
    </source>
</evidence>
<feature type="coiled-coil region" evidence="15">
    <location>
        <begin position="227"/>
        <end position="297"/>
    </location>
</feature>
<evidence type="ECO:0000256" key="6">
    <source>
        <dbReference type="ARBA" id="ARBA00022692"/>
    </source>
</evidence>
<dbReference type="PANTHER" id="PTHR10903:SF135">
    <property type="entry name" value="TRANSLOCASE OF CHLOROPLAST 120, CHLOROPLASTIC-RELATED"/>
    <property type="match status" value="1"/>
</dbReference>
<dbReference type="OrthoDB" id="8954335at2759"/>
<keyword evidence="10" id="KW-0460">Magnesium</keyword>
<keyword evidence="15" id="KW-0175">Coiled coil</keyword>
<dbReference type="GeneID" id="19267050"/>
<keyword evidence="11" id="KW-0653">Protein transport</keyword>
<keyword evidence="18" id="KW-1185">Reference proteome</keyword>
<dbReference type="HOGENOM" id="CLU_018003_1_3_1"/>
<dbReference type="Pfam" id="PF01926">
    <property type="entry name" value="MMR_HSR1"/>
    <property type="match status" value="1"/>
</dbReference>
<evidence type="ECO:0000256" key="15">
    <source>
        <dbReference type="SAM" id="Coils"/>
    </source>
</evidence>
<dbReference type="CDD" id="cd00882">
    <property type="entry name" value="Ras_like_GTPase"/>
    <property type="match status" value="1"/>
</dbReference>
<keyword evidence="5" id="KW-0934">Plastid</keyword>
<evidence type="ECO:0000256" key="9">
    <source>
        <dbReference type="ARBA" id="ARBA00022805"/>
    </source>
</evidence>
<keyword evidence="13" id="KW-0472">Membrane</keyword>
<dbReference type="InterPro" id="IPR045058">
    <property type="entry name" value="GIMA/IAN/Toc"/>
</dbReference>
<keyword evidence="4" id="KW-0150">Chloroplast</keyword>
<evidence type="ECO:0000313" key="18">
    <source>
        <dbReference type="Proteomes" id="UP000030651"/>
    </source>
</evidence>
<dbReference type="Gene3D" id="3.40.50.300">
    <property type="entry name" value="P-loop containing nucleotide triphosphate hydrolases"/>
    <property type="match status" value="1"/>
</dbReference>
<reference evidence="18" key="1">
    <citation type="journal article" date="2015" name="BMC Genomics">
        <title>Genomic and transcriptomic analysis of the endophytic fungus Pestalotiopsis fici reveals its lifestyle and high potential for synthesis of natural products.</title>
        <authorList>
            <person name="Wang X."/>
            <person name="Zhang X."/>
            <person name="Liu L."/>
            <person name="Xiang M."/>
            <person name="Wang W."/>
            <person name="Sun X."/>
            <person name="Che Y."/>
            <person name="Guo L."/>
            <person name="Liu G."/>
            <person name="Guo L."/>
            <person name="Wang C."/>
            <person name="Yin W.B."/>
            <person name="Stadler M."/>
            <person name="Zhang X."/>
            <person name="Liu X."/>
        </authorList>
    </citation>
    <scope>NUCLEOTIDE SEQUENCE [LARGE SCALE GENOMIC DNA]</scope>
    <source>
        <strain evidence="18">W106-1 / CGMCC3.15140</strain>
    </source>
</reference>
<evidence type="ECO:0000256" key="12">
    <source>
        <dbReference type="ARBA" id="ARBA00022989"/>
    </source>
</evidence>
<keyword evidence="12" id="KW-1133">Transmembrane helix</keyword>
<evidence type="ECO:0000256" key="2">
    <source>
        <dbReference type="ARBA" id="ARBA00004167"/>
    </source>
</evidence>
<protein>
    <recommendedName>
        <fullName evidence="16">G domain-containing protein</fullName>
    </recommendedName>
</protein>
<dbReference type="InterPro" id="IPR006073">
    <property type="entry name" value="GTP-bd"/>
</dbReference>
<dbReference type="GO" id="GO:0016020">
    <property type="term" value="C:membrane"/>
    <property type="evidence" value="ECO:0007669"/>
    <property type="project" value="UniProtKB-SubCell"/>
</dbReference>
<keyword evidence="6" id="KW-0812">Transmembrane</keyword>
<sequence>MASRNNMDDKPDPNDILIAVMGATGAGKSTLISHCTDEYVPIGSDLQSHTSAVASYPVATQSGQKIYLVDTPGFDDTNLDDADVLKLIASWLNKRYEQDILLRGILYLHKISDNRMTGTARKNLRLMKKICGKDALKNIILTTTMWEKVEPAEGHDRERQLVKTPEYWGDMIQNHGSRVERCFNTKESAMEVVESLLSSGDEALAIQKEMANGAKKLNETTAGMTLNEELEKEREKFSLQLEELRREFETSRKEWDEDAMMQIQQEREDKQREIDEIRRQQEKMKVENDEMNKQMQEQALAHCAAVVQLQAQQEQMLLRPSVPLRPKGCHAMIRGVDNAGHAMIRGVDNAGKVELLRPSVPLRPKGCHAMIRGVNNAGRVQHTPS</sequence>
<evidence type="ECO:0000313" key="17">
    <source>
        <dbReference type="EMBL" id="ETS88209.1"/>
    </source>
</evidence>
<feature type="domain" description="G" evidence="16">
    <location>
        <begin position="18"/>
        <end position="92"/>
    </location>
</feature>
<dbReference type="eggNOG" id="ENOG502S03K">
    <property type="taxonomic scope" value="Eukaryota"/>
</dbReference>
<evidence type="ECO:0000256" key="8">
    <source>
        <dbReference type="ARBA" id="ARBA00022801"/>
    </source>
</evidence>
<dbReference type="InParanoid" id="W3XQD6"/>
<evidence type="ECO:0000256" key="11">
    <source>
        <dbReference type="ARBA" id="ARBA00022927"/>
    </source>
</evidence>
<dbReference type="Proteomes" id="UP000030651">
    <property type="component" value="Unassembled WGS sequence"/>
</dbReference>
<evidence type="ECO:0000256" key="7">
    <source>
        <dbReference type="ARBA" id="ARBA00022723"/>
    </source>
</evidence>
<dbReference type="GO" id="GO:0005525">
    <property type="term" value="F:GTP binding"/>
    <property type="evidence" value="ECO:0007669"/>
    <property type="project" value="InterPro"/>
</dbReference>
<keyword evidence="8" id="KW-0378">Hydrolase</keyword>
<dbReference type="GO" id="GO:0016787">
    <property type="term" value="F:hydrolase activity"/>
    <property type="evidence" value="ECO:0007669"/>
    <property type="project" value="UniProtKB-KW"/>
</dbReference>
<dbReference type="RefSeq" id="XP_007828809.1">
    <property type="nucleotide sequence ID" value="XM_007830618.1"/>
</dbReference>
<evidence type="ECO:0000259" key="16">
    <source>
        <dbReference type="Pfam" id="PF01926"/>
    </source>
</evidence>